<dbReference type="GO" id="GO:0005765">
    <property type="term" value="C:lysosomal membrane"/>
    <property type="evidence" value="ECO:0007669"/>
    <property type="project" value="TreeGrafter"/>
</dbReference>
<accession>A0A078AK22</accession>
<dbReference type="GO" id="GO:0031902">
    <property type="term" value="C:late endosome membrane"/>
    <property type="evidence" value="ECO:0007669"/>
    <property type="project" value="TreeGrafter"/>
</dbReference>
<dbReference type="EMBL" id="CCKQ01010987">
    <property type="protein sequence ID" value="CDW82519.1"/>
    <property type="molecule type" value="Genomic_DNA"/>
</dbReference>
<gene>
    <name evidence="3" type="primary">Contig1901.g2065</name>
    <name evidence="3" type="ORF">STYLEM_11552</name>
</gene>
<dbReference type="GO" id="GO:0035658">
    <property type="term" value="C:Mon1-Ccz1 complex"/>
    <property type="evidence" value="ECO:0007669"/>
    <property type="project" value="InterPro"/>
</dbReference>
<dbReference type="PANTHER" id="PTHR12897:SF4">
    <property type="entry name" value="REGULATOR OF MON1-CCZ1 COMPLEX"/>
    <property type="match status" value="1"/>
</dbReference>
<evidence type="ECO:0000313" key="3">
    <source>
        <dbReference type="EMBL" id="CDW82519.1"/>
    </source>
</evidence>
<sequence length="905" mass="104842">MDLLQKKGPLSVVNFTQPWNSKFNNFSTFYDSYSNCMILFRDGFFVIWDMYDKQNGLGENAFTLNLATTYKKVYGACVHPEKNCLSLQVSDNALVILFLKENQAEEIKLTFAKARIIHAFSFLFGDDYNYFVATNISIDLYRIKIDSLKAKLVKNIVINQTEPIFYYEPTASVVVVVDNKGQCSPYFLNLYEQKQHKGKTFQIDISQPASQEGQQTQDARASLRASNRLSFTERAFGLFKKTELKFSLAGNPYNQNLNHLVYKNQLLGQETQSAQSQDPNSSMMSSQTATSHGGVRRQQHQILLTTMYHRVILMHYNPNTSQVQAYELDINQTFKNNGHIQIYQSSLSGKDLIQMQTIDNLLVIHNMDTRATQIYDLKLEDWNIPLLSEDVKIEYGLVNKGKYLSDMLQKEETRYQEYQNQAQSSQQQNQSQNDNLTGQRKESDDIDQQNPVDLLASTAEDNQFQNNLDARYSQENHSSVTTESNSQQIQENSDTIKIEDSDEAQKRRDILSQPEENKEAREFDIYDDGVIFVDPMILIDTKNYSCLTLRLHLERFAKTCHNEGRMMLSLLCRSRNKQVFLKYLRLLTIQQKLGLNQLSQVFIRINSIYKQASIERQTFKRKYQSSQGAQGRIVSENYLHQGSYIELLIIQLQRMSRLRANTSFIAKSLNNLLLEYHPTNRVLSGEVIVFQNEILEIFKDLISHSSCPLSADLIPPKELVPLETDKILKPRFVMSIFLEFLRSLIDNQIPQQPSQQNLLMHYILATRDFANLQNLLQFRVLTENADLARLLVQLGSKDSKEQKKCYYQPAFQIGLDMLKKVRAYDDIVIALLNEGQVLRALNFAVDYNVHSMKMLTFNQTIEQLRKEGKNKQAEIVMKRIMEVRKLDEAKQRSEREYKPILVEEE</sequence>
<feature type="region of interest" description="Disordered" evidence="1">
    <location>
        <begin position="473"/>
        <end position="516"/>
    </location>
</feature>
<dbReference type="OrthoDB" id="305976at2759"/>
<evidence type="ECO:0000256" key="1">
    <source>
        <dbReference type="SAM" id="MobiDB-lite"/>
    </source>
</evidence>
<proteinExistence type="predicted"/>
<reference evidence="3 4" key="1">
    <citation type="submission" date="2014-06" db="EMBL/GenBank/DDBJ databases">
        <authorList>
            <person name="Swart Estienne"/>
        </authorList>
    </citation>
    <scope>NUCLEOTIDE SEQUENCE [LARGE SCALE GENOMIC DNA]</scope>
    <source>
        <strain evidence="3 4">130c</strain>
    </source>
</reference>
<feature type="compositionally biased region" description="Low complexity" evidence="1">
    <location>
        <begin position="419"/>
        <end position="433"/>
    </location>
</feature>
<dbReference type="PANTHER" id="PTHR12897">
    <property type="entry name" value="COLON CANCER-ASSOCIATED PROTEIN MIC1"/>
    <property type="match status" value="1"/>
</dbReference>
<dbReference type="InParanoid" id="A0A078AK22"/>
<feature type="compositionally biased region" description="Basic and acidic residues" evidence="1">
    <location>
        <begin position="494"/>
        <end position="516"/>
    </location>
</feature>
<feature type="compositionally biased region" description="Polar residues" evidence="1">
    <location>
        <begin position="270"/>
        <end position="291"/>
    </location>
</feature>
<dbReference type="Proteomes" id="UP000039865">
    <property type="component" value="Unassembled WGS sequence"/>
</dbReference>
<feature type="compositionally biased region" description="Polar residues" evidence="1">
    <location>
        <begin position="473"/>
        <end position="493"/>
    </location>
</feature>
<dbReference type="AlphaFoldDB" id="A0A078AK22"/>
<feature type="region of interest" description="Disordered" evidence="1">
    <location>
        <begin position="414"/>
        <end position="446"/>
    </location>
</feature>
<dbReference type="GO" id="GO:0010506">
    <property type="term" value="P:regulation of autophagy"/>
    <property type="evidence" value="ECO:0007669"/>
    <property type="project" value="InterPro"/>
</dbReference>
<dbReference type="InterPro" id="IPR009755">
    <property type="entry name" value="RMC1_C"/>
</dbReference>
<dbReference type="Pfam" id="PF07035">
    <property type="entry name" value="RMC1_C"/>
    <property type="match status" value="1"/>
</dbReference>
<protein>
    <recommendedName>
        <fullName evidence="2">Mic1 domain-containing protein</fullName>
    </recommendedName>
</protein>
<evidence type="ECO:0000313" key="4">
    <source>
        <dbReference type="Proteomes" id="UP000039865"/>
    </source>
</evidence>
<organism evidence="3 4">
    <name type="scientific">Stylonychia lemnae</name>
    <name type="common">Ciliate</name>
    <dbReference type="NCBI Taxonomy" id="5949"/>
    <lineage>
        <taxon>Eukaryota</taxon>
        <taxon>Sar</taxon>
        <taxon>Alveolata</taxon>
        <taxon>Ciliophora</taxon>
        <taxon>Intramacronucleata</taxon>
        <taxon>Spirotrichea</taxon>
        <taxon>Stichotrichia</taxon>
        <taxon>Sporadotrichida</taxon>
        <taxon>Oxytrichidae</taxon>
        <taxon>Stylonychinae</taxon>
        <taxon>Stylonychia</taxon>
    </lineage>
</organism>
<feature type="region of interest" description="Disordered" evidence="1">
    <location>
        <begin position="270"/>
        <end position="296"/>
    </location>
</feature>
<evidence type="ECO:0000259" key="2">
    <source>
        <dbReference type="Pfam" id="PF07035"/>
    </source>
</evidence>
<dbReference type="InterPro" id="IPR040371">
    <property type="entry name" value="RMC1"/>
</dbReference>
<keyword evidence="4" id="KW-1185">Reference proteome</keyword>
<feature type="domain" description="Mic1" evidence="2">
    <location>
        <begin position="719"/>
        <end position="850"/>
    </location>
</feature>
<name>A0A078AK22_STYLE</name>